<feature type="region of interest" description="Disordered" evidence="1">
    <location>
        <begin position="81"/>
        <end position="150"/>
    </location>
</feature>
<organism evidence="2">
    <name type="scientific">Tanacetum cinerariifolium</name>
    <name type="common">Dalmatian daisy</name>
    <name type="synonym">Chrysanthemum cinerariifolium</name>
    <dbReference type="NCBI Taxonomy" id="118510"/>
    <lineage>
        <taxon>Eukaryota</taxon>
        <taxon>Viridiplantae</taxon>
        <taxon>Streptophyta</taxon>
        <taxon>Embryophyta</taxon>
        <taxon>Tracheophyta</taxon>
        <taxon>Spermatophyta</taxon>
        <taxon>Magnoliopsida</taxon>
        <taxon>eudicotyledons</taxon>
        <taxon>Gunneridae</taxon>
        <taxon>Pentapetalae</taxon>
        <taxon>asterids</taxon>
        <taxon>campanulids</taxon>
        <taxon>Asterales</taxon>
        <taxon>Asteraceae</taxon>
        <taxon>Asteroideae</taxon>
        <taxon>Anthemideae</taxon>
        <taxon>Anthemidinae</taxon>
        <taxon>Tanacetum</taxon>
    </lineage>
</organism>
<evidence type="ECO:0000313" key="2">
    <source>
        <dbReference type="EMBL" id="GEZ81628.1"/>
    </source>
</evidence>
<sequence length="150" mass="16785">MEGSYGVYSQMFGRYERVLRSAKHQLTNDCIQLVMGFGFDIGNNLFSNHVVKLTTESLTLPSRGVNADDTADKSLFETYVQHVNKPKSPTNKKTKNKKNLASSKPKPSNIVRESSPIKQVVDTHHDEEPVDTVDATKSIDTSESVEELRN</sequence>
<protein>
    <submittedName>
        <fullName evidence="2">Uncharacterized protein</fullName>
    </submittedName>
</protein>
<evidence type="ECO:0000256" key="1">
    <source>
        <dbReference type="SAM" id="MobiDB-lite"/>
    </source>
</evidence>
<comment type="caution">
    <text evidence="2">The sequence shown here is derived from an EMBL/GenBank/DDBJ whole genome shotgun (WGS) entry which is preliminary data.</text>
</comment>
<dbReference type="AlphaFoldDB" id="A0A699IS10"/>
<dbReference type="EMBL" id="BKCJ010327483">
    <property type="protein sequence ID" value="GEZ81628.1"/>
    <property type="molecule type" value="Genomic_DNA"/>
</dbReference>
<reference evidence="2" key="1">
    <citation type="journal article" date="2019" name="Sci. Rep.">
        <title>Draft genome of Tanacetum cinerariifolium, the natural source of mosquito coil.</title>
        <authorList>
            <person name="Yamashiro T."/>
            <person name="Shiraishi A."/>
            <person name="Satake H."/>
            <person name="Nakayama K."/>
        </authorList>
    </citation>
    <scope>NUCLEOTIDE SEQUENCE</scope>
</reference>
<gene>
    <name evidence="2" type="ORF">Tci_553601</name>
</gene>
<proteinExistence type="predicted"/>
<accession>A0A699IS10</accession>
<name>A0A699IS10_TANCI</name>